<dbReference type="GO" id="GO:0005829">
    <property type="term" value="C:cytosol"/>
    <property type="evidence" value="ECO:0007669"/>
    <property type="project" value="TreeGrafter"/>
</dbReference>
<dbReference type="FunFam" id="3.40.50.880:FF:000003">
    <property type="entry name" value="Anthranilate synthase component II"/>
    <property type="match status" value="1"/>
</dbReference>
<reference evidence="3 4" key="1">
    <citation type="submission" date="2018-08" db="EMBL/GenBank/DDBJ databases">
        <title>Muricauda nanhaiensis sp. nov., isolated from seawater of the South China Sea.</title>
        <authorList>
            <person name="Dang Y."/>
        </authorList>
    </citation>
    <scope>NUCLEOTIDE SEQUENCE [LARGE SCALE GENOMIC DNA]</scope>
    <source>
        <strain evidence="3 4">SM1704</strain>
    </source>
</reference>
<dbReference type="RefSeq" id="WP_116185620.1">
    <property type="nucleotide sequence ID" value="NZ_QTJX01000005.1"/>
</dbReference>
<dbReference type="EMBL" id="QTJX01000005">
    <property type="protein sequence ID" value="RDY58152.1"/>
    <property type="molecule type" value="Genomic_DNA"/>
</dbReference>
<dbReference type="PANTHER" id="PTHR43418:SF4">
    <property type="entry name" value="MULTIFUNCTIONAL TRYPTOPHAN BIOSYNTHESIS PROTEIN"/>
    <property type="match status" value="1"/>
</dbReference>
<dbReference type="AlphaFoldDB" id="A0A371JM79"/>
<dbReference type="PROSITE" id="PS51273">
    <property type="entry name" value="GATASE_TYPE_1"/>
    <property type="match status" value="1"/>
</dbReference>
<organism evidence="3 4">
    <name type="scientific">Flagellimonas nanhaiensis</name>
    <dbReference type="NCBI Taxonomy" id="2292706"/>
    <lineage>
        <taxon>Bacteria</taxon>
        <taxon>Pseudomonadati</taxon>
        <taxon>Bacteroidota</taxon>
        <taxon>Flavobacteriia</taxon>
        <taxon>Flavobacteriales</taxon>
        <taxon>Flavobacteriaceae</taxon>
        <taxon>Flagellimonas</taxon>
    </lineage>
</organism>
<accession>A0A371JM79</accession>
<dbReference type="SUPFAM" id="SSF52317">
    <property type="entry name" value="Class I glutamine amidotransferase-like"/>
    <property type="match status" value="1"/>
</dbReference>
<dbReference type="PANTHER" id="PTHR43418">
    <property type="entry name" value="MULTIFUNCTIONAL TRYPTOPHAN BIOSYNTHESIS PROTEIN-RELATED"/>
    <property type="match status" value="1"/>
</dbReference>
<protein>
    <submittedName>
        <fullName evidence="3">Aminodeoxychorismate/anthranilate synthase component II</fullName>
    </submittedName>
</protein>
<dbReference type="Proteomes" id="UP000261828">
    <property type="component" value="Unassembled WGS sequence"/>
</dbReference>
<dbReference type="Gene3D" id="3.40.50.880">
    <property type="match status" value="1"/>
</dbReference>
<feature type="domain" description="Glutamine amidotransferase" evidence="2">
    <location>
        <begin position="6"/>
        <end position="186"/>
    </location>
</feature>
<keyword evidence="4" id="KW-1185">Reference proteome</keyword>
<comment type="caution">
    <text evidence="3">The sequence shown here is derived from an EMBL/GenBank/DDBJ whole genome shotgun (WGS) entry which is preliminary data.</text>
</comment>
<sequence>MKRKILMIDNYDSFTYNLVHYLEDLDCDVTVKRNDQLTLDEVEPFDEIVLSPGPGIPDEAGLLKDIIKKYAPTKRILGVCLGQQAIGEVFGGSLVNLDQVYHGIATTITVTQDDIIYKGLPKEIQVGRYHSWVVHSDLPDSLEATSVDENGQIMSLRHKTYDVTAVQFHPESVLTPQGKQMLKNWLENKK</sequence>
<evidence type="ECO:0000313" key="3">
    <source>
        <dbReference type="EMBL" id="RDY58152.1"/>
    </source>
</evidence>
<dbReference type="InterPro" id="IPR029062">
    <property type="entry name" value="Class_I_gatase-like"/>
</dbReference>
<dbReference type="InterPro" id="IPR017926">
    <property type="entry name" value="GATASE"/>
</dbReference>
<dbReference type="OrthoDB" id="9786812at2"/>
<keyword evidence="1" id="KW-0315">Glutamine amidotransferase</keyword>
<dbReference type="GO" id="GO:0004049">
    <property type="term" value="F:anthranilate synthase activity"/>
    <property type="evidence" value="ECO:0007669"/>
    <property type="project" value="TreeGrafter"/>
</dbReference>
<dbReference type="InterPro" id="IPR050472">
    <property type="entry name" value="Anth_synth/Amidotransfase"/>
</dbReference>
<evidence type="ECO:0000259" key="2">
    <source>
        <dbReference type="Pfam" id="PF00117"/>
    </source>
</evidence>
<dbReference type="CDD" id="cd01743">
    <property type="entry name" value="GATase1_Anthranilate_Synthase"/>
    <property type="match status" value="1"/>
</dbReference>
<evidence type="ECO:0000313" key="4">
    <source>
        <dbReference type="Proteomes" id="UP000261828"/>
    </source>
</evidence>
<name>A0A371JM79_9FLAO</name>
<dbReference type="Pfam" id="PF00117">
    <property type="entry name" value="GATase"/>
    <property type="match status" value="1"/>
</dbReference>
<gene>
    <name evidence="3" type="ORF">DX873_16670</name>
</gene>
<dbReference type="NCBIfam" id="TIGR00566">
    <property type="entry name" value="trpG_papA"/>
    <property type="match status" value="1"/>
</dbReference>
<dbReference type="GO" id="GO:0000162">
    <property type="term" value="P:L-tryptophan biosynthetic process"/>
    <property type="evidence" value="ECO:0007669"/>
    <property type="project" value="TreeGrafter"/>
</dbReference>
<proteinExistence type="predicted"/>
<evidence type="ECO:0000256" key="1">
    <source>
        <dbReference type="ARBA" id="ARBA00022962"/>
    </source>
</evidence>
<dbReference type="PRINTS" id="PR00096">
    <property type="entry name" value="GATASE"/>
</dbReference>
<dbReference type="InterPro" id="IPR006221">
    <property type="entry name" value="TrpG/PapA_dom"/>
</dbReference>
<dbReference type="PRINTS" id="PR00097">
    <property type="entry name" value="ANTSNTHASEII"/>
</dbReference>